<protein>
    <submittedName>
        <fullName evidence="1">Uncharacterized protein</fullName>
    </submittedName>
</protein>
<sequence>MRPNVDTLYSISILDFSESDVEASLPLYYEDPVVMINFWDTTAAKTLEHVFYDPDATILVRIWVYNNGTDETLAREYINSLSVYTTNKQEPLFSPLQPSDFALLLLEERLSIFQLLSGLANRDPPQIIEYAKQVPGILKMAGISDGTYIQPLGVDLNAAYDLMNTRISDYKDSLESTTVQNNGWYTINPATQGTFINSTDLLGRN</sequence>
<evidence type="ECO:0000313" key="1">
    <source>
        <dbReference type="EMBL" id="CRG87036.1"/>
    </source>
</evidence>
<accession>A0A0U1LW67</accession>
<dbReference type="EMBL" id="CVMT01000003">
    <property type="protein sequence ID" value="CRG87036.1"/>
    <property type="molecule type" value="Genomic_DNA"/>
</dbReference>
<gene>
    <name evidence="1" type="ORF">PISL3812_04050</name>
</gene>
<dbReference type="SUPFAM" id="SSF160935">
    <property type="entry name" value="VPA0735-like"/>
    <property type="match status" value="1"/>
</dbReference>
<dbReference type="OrthoDB" id="2018906at2759"/>
<reference evidence="1 2" key="1">
    <citation type="submission" date="2015-04" db="EMBL/GenBank/DDBJ databases">
        <authorList>
            <person name="Syromyatnikov M.Y."/>
            <person name="Popov V.N."/>
        </authorList>
    </citation>
    <scope>NUCLEOTIDE SEQUENCE [LARGE SCALE GENOMIC DNA]</scope>
    <source>
        <strain evidence="1">WF-38-12</strain>
    </source>
</reference>
<organism evidence="1 2">
    <name type="scientific">Talaromyces islandicus</name>
    <name type="common">Penicillium islandicum</name>
    <dbReference type="NCBI Taxonomy" id="28573"/>
    <lineage>
        <taxon>Eukaryota</taxon>
        <taxon>Fungi</taxon>
        <taxon>Dikarya</taxon>
        <taxon>Ascomycota</taxon>
        <taxon>Pezizomycotina</taxon>
        <taxon>Eurotiomycetes</taxon>
        <taxon>Eurotiomycetidae</taxon>
        <taxon>Eurotiales</taxon>
        <taxon>Trichocomaceae</taxon>
        <taxon>Talaromyces</taxon>
        <taxon>Talaromyces sect. Islandici</taxon>
    </lineage>
</organism>
<name>A0A0U1LW67_TALIS</name>
<dbReference type="Proteomes" id="UP000054383">
    <property type="component" value="Unassembled WGS sequence"/>
</dbReference>
<proteinExistence type="predicted"/>
<keyword evidence="2" id="KW-1185">Reference proteome</keyword>
<evidence type="ECO:0000313" key="2">
    <source>
        <dbReference type="Proteomes" id="UP000054383"/>
    </source>
</evidence>
<dbReference type="AlphaFoldDB" id="A0A0U1LW67"/>